<dbReference type="Proteomes" id="UP001611580">
    <property type="component" value="Unassembled WGS sequence"/>
</dbReference>
<dbReference type="PANTHER" id="PTHR33204:SF37">
    <property type="entry name" value="HTH-TYPE TRANSCRIPTIONAL REGULATOR YODB"/>
    <property type="match status" value="1"/>
</dbReference>
<dbReference type="PANTHER" id="PTHR33204">
    <property type="entry name" value="TRANSCRIPTIONAL REGULATOR, MARR FAMILY"/>
    <property type="match status" value="1"/>
</dbReference>
<evidence type="ECO:0000256" key="3">
    <source>
        <dbReference type="ARBA" id="ARBA00023163"/>
    </source>
</evidence>
<evidence type="ECO:0000256" key="2">
    <source>
        <dbReference type="ARBA" id="ARBA00023125"/>
    </source>
</evidence>
<evidence type="ECO:0000259" key="5">
    <source>
        <dbReference type="PROSITE" id="PS51118"/>
    </source>
</evidence>
<protein>
    <submittedName>
        <fullName evidence="6">Winged helix-turn-helix transcriptional regulator</fullName>
    </submittedName>
</protein>
<organism evidence="6 7">
    <name type="scientific">Promicromonospora kroppenstedtii</name>
    <dbReference type="NCBI Taxonomy" id="440482"/>
    <lineage>
        <taxon>Bacteria</taxon>
        <taxon>Bacillati</taxon>
        <taxon>Actinomycetota</taxon>
        <taxon>Actinomycetes</taxon>
        <taxon>Micrococcales</taxon>
        <taxon>Promicromonosporaceae</taxon>
        <taxon>Promicromonospora</taxon>
    </lineage>
</organism>
<keyword evidence="1" id="KW-0805">Transcription regulation</keyword>
<dbReference type="InterPro" id="IPR036390">
    <property type="entry name" value="WH_DNA-bd_sf"/>
</dbReference>
<dbReference type="InterPro" id="IPR002577">
    <property type="entry name" value="HTH_HxlR"/>
</dbReference>
<dbReference type="PROSITE" id="PS51118">
    <property type="entry name" value="HTH_HXLR"/>
    <property type="match status" value="1"/>
</dbReference>
<evidence type="ECO:0000256" key="1">
    <source>
        <dbReference type="ARBA" id="ARBA00023015"/>
    </source>
</evidence>
<accession>A0ABW7XJG7</accession>
<feature type="domain" description="HTH hxlR-type" evidence="5">
    <location>
        <begin position="47"/>
        <end position="145"/>
    </location>
</feature>
<dbReference type="EMBL" id="JBIRYI010000006">
    <property type="protein sequence ID" value="MFI2487384.1"/>
    <property type="molecule type" value="Genomic_DNA"/>
</dbReference>
<dbReference type="Pfam" id="PF01638">
    <property type="entry name" value="HxlR"/>
    <property type="match status" value="1"/>
</dbReference>
<gene>
    <name evidence="6" type="ORF">ACH47X_10775</name>
</gene>
<keyword evidence="7" id="KW-1185">Reference proteome</keyword>
<sequence length="183" mass="18586">MSITDLHPGGPAPDSPESADLPGDGMPGDGPSGPPQELVTDVFARGCTSRAAFEVVTSKWASLALLALGEGSYRFNALRRRVEGVSEKMLSQTLQSLERDGMVTRDVVTTIPPRVEYGLTPLGEQVARHLRGLADLLEETAATAADAPAGSTDGASAGPAAGAAGTTAGETSGETSAGDLPAR</sequence>
<feature type="region of interest" description="Disordered" evidence="4">
    <location>
        <begin position="1"/>
        <end position="37"/>
    </location>
</feature>
<dbReference type="RefSeq" id="WP_397404054.1">
    <property type="nucleotide sequence ID" value="NZ_JBIRYI010000006.1"/>
</dbReference>
<name>A0ABW7XJG7_9MICO</name>
<dbReference type="Gene3D" id="1.10.10.10">
    <property type="entry name" value="Winged helix-like DNA-binding domain superfamily/Winged helix DNA-binding domain"/>
    <property type="match status" value="1"/>
</dbReference>
<dbReference type="InterPro" id="IPR036388">
    <property type="entry name" value="WH-like_DNA-bd_sf"/>
</dbReference>
<comment type="caution">
    <text evidence="6">The sequence shown here is derived from an EMBL/GenBank/DDBJ whole genome shotgun (WGS) entry which is preliminary data.</text>
</comment>
<feature type="region of interest" description="Disordered" evidence="4">
    <location>
        <begin position="144"/>
        <end position="183"/>
    </location>
</feature>
<evidence type="ECO:0000256" key="4">
    <source>
        <dbReference type="SAM" id="MobiDB-lite"/>
    </source>
</evidence>
<reference evidence="6 7" key="1">
    <citation type="submission" date="2024-10" db="EMBL/GenBank/DDBJ databases">
        <title>The Natural Products Discovery Center: Release of the First 8490 Sequenced Strains for Exploring Actinobacteria Biosynthetic Diversity.</title>
        <authorList>
            <person name="Kalkreuter E."/>
            <person name="Kautsar S.A."/>
            <person name="Yang D."/>
            <person name="Bader C.D."/>
            <person name="Teijaro C.N."/>
            <person name="Fluegel L."/>
            <person name="Davis C.M."/>
            <person name="Simpson J.R."/>
            <person name="Lauterbach L."/>
            <person name="Steele A.D."/>
            <person name="Gui C."/>
            <person name="Meng S."/>
            <person name="Li G."/>
            <person name="Viehrig K."/>
            <person name="Ye F."/>
            <person name="Su P."/>
            <person name="Kiefer A.F."/>
            <person name="Nichols A."/>
            <person name="Cepeda A.J."/>
            <person name="Yan W."/>
            <person name="Fan B."/>
            <person name="Jiang Y."/>
            <person name="Adhikari A."/>
            <person name="Zheng C.-J."/>
            <person name="Schuster L."/>
            <person name="Cowan T.M."/>
            <person name="Smanski M.J."/>
            <person name="Chevrette M.G."/>
            <person name="De Carvalho L.P.S."/>
            <person name="Shen B."/>
        </authorList>
    </citation>
    <scope>NUCLEOTIDE SEQUENCE [LARGE SCALE GENOMIC DNA]</scope>
    <source>
        <strain evidence="6 7">NPDC019481</strain>
    </source>
</reference>
<dbReference type="SUPFAM" id="SSF46785">
    <property type="entry name" value="Winged helix' DNA-binding domain"/>
    <property type="match status" value="1"/>
</dbReference>
<evidence type="ECO:0000313" key="7">
    <source>
        <dbReference type="Proteomes" id="UP001611580"/>
    </source>
</evidence>
<keyword evidence="3" id="KW-0804">Transcription</keyword>
<keyword evidence="2" id="KW-0238">DNA-binding</keyword>
<evidence type="ECO:0000313" key="6">
    <source>
        <dbReference type="EMBL" id="MFI2487384.1"/>
    </source>
</evidence>
<proteinExistence type="predicted"/>